<dbReference type="PANTHER" id="PTHR43546">
    <property type="entry name" value="UPF0173 METAL-DEPENDENT HYDROLASE MJ1163-RELATED"/>
    <property type="match status" value="1"/>
</dbReference>
<proteinExistence type="predicted"/>
<sequence>MIYKQVQQSTYLLDYAGQRFLVDPIMGGLEKGAAKEEIKFSDLLDVDAVIATHLTKGAFDGEARRLIPRGMKVFVQNEADADSLSMDGFSNLEILTETTEFCHLSIRKTPAFYKVNGISTMDQKGCGVLISHPVLNSAYLTGESSWYDGMKQVLKAWKPRLVVVSAGFSEDGEGSGAGGQFGMSREEIAAVHLSYPRAHIITTGCPDHTNSMVSRRELKQYVEQQRMESSVWFPKDGEEYRL</sequence>
<evidence type="ECO:0000256" key="1">
    <source>
        <dbReference type="ARBA" id="ARBA00022801"/>
    </source>
</evidence>
<dbReference type="AlphaFoldDB" id="A0AAE3DRL6"/>
<reference evidence="2 3" key="1">
    <citation type="submission" date="2021-10" db="EMBL/GenBank/DDBJ databases">
        <title>Anaerobic single-cell dispensing facilitates the cultivation of human gut bacteria.</title>
        <authorList>
            <person name="Afrizal A."/>
        </authorList>
    </citation>
    <scope>NUCLEOTIDE SEQUENCE [LARGE SCALE GENOMIC DNA]</scope>
    <source>
        <strain evidence="2 3">CLA-AA-H277</strain>
    </source>
</reference>
<keyword evidence="1" id="KW-0378">Hydrolase</keyword>
<dbReference type="EMBL" id="JAJEPR010000007">
    <property type="protein sequence ID" value="MCC2189396.1"/>
    <property type="molecule type" value="Genomic_DNA"/>
</dbReference>
<dbReference type="InterPro" id="IPR036866">
    <property type="entry name" value="RibonucZ/Hydroxyglut_hydro"/>
</dbReference>
<dbReference type="RefSeq" id="WP_227614747.1">
    <property type="nucleotide sequence ID" value="NZ_JAJEPR010000007.1"/>
</dbReference>
<dbReference type="GO" id="GO:0016787">
    <property type="term" value="F:hydrolase activity"/>
    <property type="evidence" value="ECO:0007669"/>
    <property type="project" value="UniProtKB-KW"/>
</dbReference>
<dbReference type="Gene3D" id="3.60.15.10">
    <property type="entry name" value="Ribonuclease Z/Hydroxyacylglutathione hydrolase-like"/>
    <property type="match status" value="1"/>
</dbReference>
<dbReference type="SUPFAM" id="SSF56281">
    <property type="entry name" value="Metallo-hydrolase/oxidoreductase"/>
    <property type="match status" value="1"/>
</dbReference>
<comment type="caution">
    <text evidence="2">The sequence shown here is derived from an EMBL/GenBank/DDBJ whole genome shotgun (WGS) entry which is preliminary data.</text>
</comment>
<keyword evidence="3" id="KW-1185">Reference proteome</keyword>
<evidence type="ECO:0000313" key="2">
    <source>
        <dbReference type="EMBL" id="MCC2189396.1"/>
    </source>
</evidence>
<accession>A0AAE3DRL6</accession>
<dbReference type="InterPro" id="IPR050114">
    <property type="entry name" value="UPF0173_UPF0282_UlaG_hydrolase"/>
</dbReference>
<dbReference type="Proteomes" id="UP001197875">
    <property type="component" value="Unassembled WGS sequence"/>
</dbReference>
<protein>
    <submittedName>
        <fullName evidence="2">MBL fold metallo-hydrolase</fullName>
    </submittedName>
</protein>
<dbReference type="PANTHER" id="PTHR43546:SF9">
    <property type="entry name" value="L-ASCORBATE-6-PHOSPHATE LACTONASE ULAG-RELATED"/>
    <property type="match status" value="1"/>
</dbReference>
<name>A0AAE3DRL6_9FIRM</name>
<gene>
    <name evidence="2" type="ORF">LKD71_06160</name>
</gene>
<organism evidence="2 3">
    <name type="scientific">Fusicatenibacter faecihominis</name>
    <dbReference type="NCBI Taxonomy" id="2881276"/>
    <lineage>
        <taxon>Bacteria</taxon>
        <taxon>Bacillati</taxon>
        <taxon>Bacillota</taxon>
        <taxon>Clostridia</taxon>
        <taxon>Lachnospirales</taxon>
        <taxon>Lachnospiraceae</taxon>
        <taxon>Fusicatenibacter</taxon>
    </lineage>
</organism>
<evidence type="ECO:0000313" key="3">
    <source>
        <dbReference type="Proteomes" id="UP001197875"/>
    </source>
</evidence>